<evidence type="ECO:0000256" key="2">
    <source>
        <dbReference type="SAM" id="Coils"/>
    </source>
</evidence>
<evidence type="ECO:0000256" key="1">
    <source>
        <dbReference type="ARBA" id="ARBA00009063"/>
    </source>
</evidence>
<comment type="similarity">
    <text evidence="1">Belongs to the syntaxin family.</text>
</comment>
<dbReference type="Proteomes" id="UP000887574">
    <property type="component" value="Unplaced"/>
</dbReference>
<dbReference type="SMART" id="SM00397">
    <property type="entry name" value="t_SNARE"/>
    <property type="match status" value="1"/>
</dbReference>
<keyword evidence="4" id="KW-1185">Reference proteome</keyword>
<dbReference type="SUPFAM" id="SSF47661">
    <property type="entry name" value="t-snare proteins"/>
    <property type="match status" value="1"/>
</dbReference>
<dbReference type="GO" id="GO:0031201">
    <property type="term" value="C:SNARE complex"/>
    <property type="evidence" value="ECO:0007669"/>
    <property type="project" value="TreeGrafter"/>
</dbReference>
<dbReference type="InterPro" id="IPR045242">
    <property type="entry name" value="Syntaxin"/>
</dbReference>
<dbReference type="InterPro" id="IPR000727">
    <property type="entry name" value="T_SNARE_dom"/>
</dbReference>
<dbReference type="AlphaFoldDB" id="A0A915DHM9"/>
<reference evidence="5" key="1">
    <citation type="submission" date="2022-11" db="UniProtKB">
        <authorList>
            <consortium name="WormBaseParasite"/>
        </authorList>
    </citation>
    <scope>IDENTIFICATION</scope>
</reference>
<dbReference type="SUPFAM" id="SSF58038">
    <property type="entry name" value="SNARE fusion complex"/>
    <property type="match status" value="1"/>
</dbReference>
<accession>A0A915DHM9</accession>
<dbReference type="GO" id="GO:0006906">
    <property type="term" value="P:vesicle fusion"/>
    <property type="evidence" value="ECO:0007669"/>
    <property type="project" value="TreeGrafter"/>
</dbReference>
<dbReference type="WBParaSite" id="jg19966">
    <property type="protein sequence ID" value="jg19966"/>
    <property type="gene ID" value="jg19966"/>
</dbReference>
<dbReference type="GO" id="GO:0000149">
    <property type="term" value="F:SNARE binding"/>
    <property type="evidence" value="ECO:0007669"/>
    <property type="project" value="TreeGrafter"/>
</dbReference>
<name>A0A915DHM9_9BILA</name>
<dbReference type="GO" id="GO:0005886">
    <property type="term" value="C:plasma membrane"/>
    <property type="evidence" value="ECO:0007669"/>
    <property type="project" value="TreeGrafter"/>
</dbReference>
<feature type="coiled-coil region" evidence="2">
    <location>
        <begin position="24"/>
        <end position="51"/>
    </location>
</feature>
<sequence>MDWSRAKFVLDRFESMSLMNLKELKQHIRRIQQLEEENDLESSQILELRTNLAEDYIDMFDTRIEPIRLQIQGMANTFNLIQRQKAAAASHDHSQSGSGTNMFDDCFSEEDGRNNSNSIYEQQLLTQATRNPKLEELKMEAQQRRMDAEASEKLAQDIDDLNQVMTDLAQLVHSQHELVDSIEEHVERSNQEVHSGHQQLKKAVANSNAKYPLMAAGVGSVVIGVQLDLQLVQLL</sequence>
<dbReference type="GO" id="GO:0005484">
    <property type="term" value="F:SNAP receptor activity"/>
    <property type="evidence" value="ECO:0007669"/>
    <property type="project" value="TreeGrafter"/>
</dbReference>
<dbReference type="GO" id="GO:0006886">
    <property type="term" value="P:intracellular protein transport"/>
    <property type="evidence" value="ECO:0007669"/>
    <property type="project" value="TreeGrafter"/>
</dbReference>
<evidence type="ECO:0000259" key="3">
    <source>
        <dbReference type="PROSITE" id="PS50192"/>
    </source>
</evidence>
<feature type="domain" description="T-SNARE coiled-coil homology" evidence="3">
    <location>
        <begin position="141"/>
        <end position="203"/>
    </location>
</feature>
<dbReference type="PROSITE" id="PS50192">
    <property type="entry name" value="T_SNARE"/>
    <property type="match status" value="1"/>
</dbReference>
<dbReference type="GO" id="GO:0006887">
    <property type="term" value="P:exocytosis"/>
    <property type="evidence" value="ECO:0007669"/>
    <property type="project" value="TreeGrafter"/>
</dbReference>
<protein>
    <submittedName>
        <fullName evidence="5">t-SNARE coiled-coil homology domain-containing protein</fullName>
    </submittedName>
</protein>
<dbReference type="InterPro" id="IPR010989">
    <property type="entry name" value="SNARE"/>
</dbReference>
<evidence type="ECO:0000313" key="5">
    <source>
        <dbReference type="WBParaSite" id="jg19966"/>
    </source>
</evidence>
<dbReference type="PANTHER" id="PTHR19957">
    <property type="entry name" value="SYNTAXIN"/>
    <property type="match status" value="1"/>
</dbReference>
<organism evidence="4 5">
    <name type="scientific">Ditylenchus dipsaci</name>
    <dbReference type="NCBI Taxonomy" id="166011"/>
    <lineage>
        <taxon>Eukaryota</taxon>
        <taxon>Metazoa</taxon>
        <taxon>Ecdysozoa</taxon>
        <taxon>Nematoda</taxon>
        <taxon>Chromadorea</taxon>
        <taxon>Rhabditida</taxon>
        <taxon>Tylenchina</taxon>
        <taxon>Tylenchomorpha</taxon>
        <taxon>Sphaerularioidea</taxon>
        <taxon>Anguinidae</taxon>
        <taxon>Anguininae</taxon>
        <taxon>Ditylenchus</taxon>
    </lineage>
</organism>
<dbReference type="GO" id="GO:0000421">
    <property type="term" value="C:autophagosome membrane"/>
    <property type="evidence" value="ECO:0007669"/>
    <property type="project" value="TreeGrafter"/>
</dbReference>
<keyword evidence="2" id="KW-0175">Coiled coil</keyword>
<dbReference type="GO" id="GO:0048278">
    <property type="term" value="P:vesicle docking"/>
    <property type="evidence" value="ECO:0007669"/>
    <property type="project" value="TreeGrafter"/>
</dbReference>
<dbReference type="Gene3D" id="1.20.5.110">
    <property type="match status" value="1"/>
</dbReference>
<dbReference type="PANTHER" id="PTHR19957:SF139">
    <property type="entry name" value="SYNTAXIN-17"/>
    <property type="match status" value="1"/>
</dbReference>
<evidence type="ECO:0000313" key="4">
    <source>
        <dbReference type="Proteomes" id="UP000887574"/>
    </source>
</evidence>
<dbReference type="GO" id="GO:0012505">
    <property type="term" value="C:endomembrane system"/>
    <property type="evidence" value="ECO:0007669"/>
    <property type="project" value="TreeGrafter"/>
</dbReference>
<proteinExistence type="inferred from homology"/>